<evidence type="ECO:0000259" key="7">
    <source>
        <dbReference type="PROSITE" id="PS50983"/>
    </source>
</evidence>
<dbReference type="PROSITE" id="PS51257">
    <property type="entry name" value="PROKAR_LIPOPROTEIN"/>
    <property type="match status" value="1"/>
</dbReference>
<organism evidence="8 9">
    <name type="scientific">Dermatophilus congolensis</name>
    <dbReference type="NCBI Taxonomy" id="1863"/>
    <lineage>
        <taxon>Bacteria</taxon>
        <taxon>Bacillati</taxon>
        <taxon>Actinomycetota</taxon>
        <taxon>Actinomycetes</taxon>
        <taxon>Micrococcales</taxon>
        <taxon>Dermatophilaceae</taxon>
        <taxon>Dermatophilus</taxon>
    </lineage>
</organism>
<evidence type="ECO:0000256" key="2">
    <source>
        <dbReference type="ARBA" id="ARBA00008814"/>
    </source>
</evidence>
<dbReference type="PANTHER" id="PTHR30532">
    <property type="entry name" value="IRON III DICITRATE-BINDING PERIPLASMIC PROTEIN"/>
    <property type="match status" value="1"/>
</dbReference>
<dbReference type="Proteomes" id="UP000242637">
    <property type="component" value="Chromosome 1"/>
</dbReference>
<dbReference type="InterPro" id="IPR051313">
    <property type="entry name" value="Bact_iron-sidero_bind"/>
</dbReference>
<dbReference type="GeneID" id="63459079"/>
<evidence type="ECO:0000256" key="3">
    <source>
        <dbReference type="ARBA" id="ARBA00022448"/>
    </source>
</evidence>
<keyword evidence="9" id="KW-1185">Reference proteome</keyword>
<dbReference type="SUPFAM" id="SSF53807">
    <property type="entry name" value="Helical backbone' metal receptor"/>
    <property type="match status" value="1"/>
</dbReference>
<evidence type="ECO:0000313" key="9">
    <source>
        <dbReference type="Proteomes" id="UP000242637"/>
    </source>
</evidence>
<evidence type="ECO:0000256" key="5">
    <source>
        <dbReference type="SAM" id="MobiDB-lite"/>
    </source>
</evidence>
<sequence length="333" mass="35681">MSIATRSRALTSAIAASFLVLTLAACGGAQNPGNAEVSANTTASGTHGESYPRTIKHDKGSTTIAVKPKRVVALDNSLAEAVVTLKSPLVGGIGNYRDQKGWPPYLGEAVKDTVDVGPLDNPNLEKIAALKPDLIVSATVRHDALYDRLSSIAPTVFVKTTGPIWKQNITFLGQVLGEEKAAKTQLDAYEKRAQSLGSAIKEKGKDPSISVVRFVDGPVRLYLPDSFSGIILSDMGLKRPDAQQEKGELTKEISEEQIGLADADHIFVSSFSGGKEQKAKFEANPLWGRLEAVKEGNVHEVSDQNWMTSVSLQGADLVMDDLAKIFEVDPQKA</sequence>
<feature type="chain" id="PRO_5039387291" evidence="6">
    <location>
        <begin position="25"/>
        <end position="333"/>
    </location>
</feature>
<gene>
    <name evidence="8" type="primary">yfiY</name>
    <name evidence="8" type="ORF">SAMEA4475696_00826</name>
</gene>
<feature type="region of interest" description="Disordered" evidence="5">
    <location>
        <begin position="37"/>
        <end position="56"/>
    </location>
</feature>
<dbReference type="InterPro" id="IPR002491">
    <property type="entry name" value="ABC_transptr_periplasmic_BD"/>
</dbReference>
<dbReference type="AlphaFoldDB" id="A0A239VE87"/>
<comment type="subcellular location">
    <subcellularLocation>
        <location evidence="1">Cell envelope</location>
    </subcellularLocation>
</comment>
<dbReference type="GO" id="GO:0030288">
    <property type="term" value="C:outer membrane-bounded periplasmic space"/>
    <property type="evidence" value="ECO:0007669"/>
    <property type="project" value="TreeGrafter"/>
</dbReference>
<comment type="similarity">
    <text evidence="2">Belongs to the bacterial solute-binding protein 8 family.</text>
</comment>
<protein>
    <submittedName>
        <fullName evidence="8">Probable siderophore-binding lipoprotein yfiY</fullName>
    </submittedName>
</protein>
<dbReference type="EMBL" id="LT906453">
    <property type="protein sequence ID" value="SNV19824.1"/>
    <property type="molecule type" value="Genomic_DNA"/>
</dbReference>
<feature type="signal peptide" evidence="6">
    <location>
        <begin position="1"/>
        <end position="24"/>
    </location>
</feature>
<accession>A0A239VE87</accession>
<keyword evidence="3" id="KW-0813">Transport</keyword>
<evidence type="ECO:0000256" key="4">
    <source>
        <dbReference type="ARBA" id="ARBA00022729"/>
    </source>
</evidence>
<dbReference type="PROSITE" id="PS50983">
    <property type="entry name" value="FE_B12_PBP"/>
    <property type="match status" value="1"/>
</dbReference>
<evidence type="ECO:0000256" key="1">
    <source>
        <dbReference type="ARBA" id="ARBA00004196"/>
    </source>
</evidence>
<reference evidence="8 9" key="1">
    <citation type="submission" date="2017-06" db="EMBL/GenBank/DDBJ databases">
        <authorList>
            <consortium name="Pathogen Informatics"/>
        </authorList>
    </citation>
    <scope>NUCLEOTIDE SEQUENCE [LARGE SCALE GENOMIC DNA]</scope>
    <source>
        <strain evidence="8 9">NCTC13039</strain>
    </source>
</reference>
<keyword evidence="8" id="KW-0449">Lipoprotein</keyword>
<dbReference type="OrthoDB" id="9793175at2"/>
<evidence type="ECO:0000313" key="8">
    <source>
        <dbReference type="EMBL" id="SNV19824.1"/>
    </source>
</evidence>
<evidence type="ECO:0000256" key="6">
    <source>
        <dbReference type="SAM" id="SignalP"/>
    </source>
</evidence>
<dbReference type="STRING" id="1121387.GCA_000429885_02345"/>
<keyword evidence="4 6" id="KW-0732">Signal</keyword>
<dbReference type="GO" id="GO:1901678">
    <property type="term" value="P:iron coordination entity transport"/>
    <property type="evidence" value="ECO:0007669"/>
    <property type="project" value="UniProtKB-ARBA"/>
</dbReference>
<dbReference type="Pfam" id="PF01497">
    <property type="entry name" value="Peripla_BP_2"/>
    <property type="match status" value="1"/>
</dbReference>
<proteinExistence type="inferred from homology"/>
<dbReference type="KEGG" id="dco:SAMEA4475696_0826"/>
<name>A0A239VE87_9MICO</name>
<dbReference type="PANTHER" id="PTHR30532:SF21">
    <property type="entry name" value="SIDEROPHORE-BINDING LIPOPROTEIN YFIY-RELATED"/>
    <property type="match status" value="1"/>
</dbReference>
<feature type="domain" description="Fe/B12 periplasmic-binding" evidence="7">
    <location>
        <begin position="70"/>
        <end position="330"/>
    </location>
</feature>
<feature type="compositionally biased region" description="Polar residues" evidence="5">
    <location>
        <begin position="37"/>
        <end position="47"/>
    </location>
</feature>
<dbReference type="CDD" id="cd01146">
    <property type="entry name" value="FhuD"/>
    <property type="match status" value="1"/>
</dbReference>
<dbReference type="RefSeq" id="WP_028327823.1">
    <property type="nucleotide sequence ID" value="NZ_LT906453.1"/>
</dbReference>
<dbReference type="Gene3D" id="3.40.50.1980">
    <property type="entry name" value="Nitrogenase molybdenum iron protein domain"/>
    <property type="match status" value="2"/>
</dbReference>